<accession>L7F3Y1</accession>
<dbReference type="EMBL" id="AEJB01000361">
    <property type="protein sequence ID" value="ELP65706.1"/>
    <property type="molecule type" value="Genomic_DNA"/>
</dbReference>
<keyword evidence="2" id="KW-1185">Reference proteome</keyword>
<dbReference type="GeneID" id="97407252"/>
<gene>
    <name evidence="1" type="ORF">STRTUCAR8_10226</name>
</gene>
<dbReference type="Proteomes" id="UP000010931">
    <property type="component" value="Unassembled WGS sequence"/>
</dbReference>
<dbReference type="PATRIC" id="fig|698760.3.peg.5108"/>
<reference evidence="1 2" key="1">
    <citation type="journal article" date="2011" name="Plasmid">
        <title>Streptomyces turgidiscabies Car8 contains a modular pathogenicity island that shares virulence genes with other actinobacterial plant pathogens.</title>
        <authorList>
            <person name="Huguet-Tapia J.C."/>
            <person name="Badger J.H."/>
            <person name="Loria R."/>
            <person name="Pettis G.S."/>
        </authorList>
    </citation>
    <scope>NUCLEOTIDE SEQUENCE [LARGE SCALE GENOMIC DNA]</scope>
    <source>
        <strain evidence="1 2">Car8</strain>
    </source>
</reference>
<proteinExistence type="predicted"/>
<evidence type="ECO:0000313" key="1">
    <source>
        <dbReference type="EMBL" id="ELP65706.1"/>
    </source>
</evidence>
<dbReference type="AlphaFoldDB" id="L7F3Y1"/>
<name>L7F3Y1_STRT8</name>
<organism evidence="1 2">
    <name type="scientific">Streptomyces turgidiscabies (strain Car8)</name>
    <dbReference type="NCBI Taxonomy" id="698760"/>
    <lineage>
        <taxon>Bacteria</taxon>
        <taxon>Bacillati</taxon>
        <taxon>Actinomycetota</taxon>
        <taxon>Actinomycetes</taxon>
        <taxon>Kitasatosporales</taxon>
        <taxon>Streptomycetaceae</taxon>
        <taxon>Streptomyces</taxon>
    </lineage>
</organism>
<dbReference type="RefSeq" id="WP_006378629.1">
    <property type="nucleotide sequence ID" value="NZ_AEJB01000361.1"/>
</dbReference>
<evidence type="ECO:0000313" key="2">
    <source>
        <dbReference type="Proteomes" id="UP000010931"/>
    </source>
</evidence>
<comment type="caution">
    <text evidence="1">The sequence shown here is derived from an EMBL/GenBank/DDBJ whole genome shotgun (WGS) entry which is preliminary data.</text>
</comment>
<protein>
    <submittedName>
        <fullName evidence="1">Uncharacterized protein</fullName>
    </submittedName>
</protein>
<sequence length="142" mass="15749">MIAILHTLWDVSAASYAEANGIDEADVPRELGGYVSACINDIPALADSDGWARCLHTPDLPDQLDGRVRQRIDWRVAATATSWLAARGLDQQTARTDLLAHLAWDLYHLPSICVTDAVMTATYAVDGRETRREFRPDDRRTA</sequence>